<dbReference type="GO" id="GO:0030198">
    <property type="term" value="P:extracellular matrix organization"/>
    <property type="evidence" value="ECO:0007669"/>
    <property type="project" value="TreeGrafter"/>
</dbReference>
<dbReference type="Pfam" id="PF00413">
    <property type="entry name" value="Peptidase_M10"/>
    <property type="match status" value="1"/>
</dbReference>
<dbReference type="InterPro" id="IPR036365">
    <property type="entry name" value="PGBD-like_sf"/>
</dbReference>
<dbReference type="SUPFAM" id="SSF55486">
    <property type="entry name" value="Metalloproteases ('zincins'), catalytic domain"/>
    <property type="match status" value="1"/>
</dbReference>
<gene>
    <name evidence="9" type="ORF">SLINC_5336</name>
</gene>
<evidence type="ECO:0000313" key="10">
    <source>
        <dbReference type="Proteomes" id="UP000092598"/>
    </source>
</evidence>
<dbReference type="GO" id="GO:0008270">
    <property type="term" value="F:zinc ion binding"/>
    <property type="evidence" value="ECO:0007669"/>
    <property type="project" value="InterPro"/>
</dbReference>
<dbReference type="InterPro" id="IPR006026">
    <property type="entry name" value="Peptidase_Metallo"/>
</dbReference>
<proteinExistence type="predicted"/>
<dbReference type="KEGG" id="sls:SLINC_5336"/>
<dbReference type="GO" id="GO:0004222">
    <property type="term" value="F:metalloendopeptidase activity"/>
    <property type="evidence" value="ECO:0007669"/>
    <property type="project" value="InterPro"/>
</dbReference>
<keyword evidence="3" id="KW-0479">Metal-binding</keyword>
<dbReference type="OrthoDB" id="7671932at2"/>
<dbReference type="PROSITE" id="PS00546">
    <property type="entry name" value="CYSTEINE_SWITCH"/>
    <property type="match status" value="1"/>
</dbReference>
<reference evidence="9 10" key="1">
    <citation type="submission" date="2016-07" db="EMBL/GenBank/DDBJ databases">
        <title>Enhancement of antibiotic productionsby engineered nitrateutilization in actinobacteria.</title>
        <authorList>
            <person name="Meng S.C."/>
        </authorList>
    </citation>
    <scope>NUCLEOTIDE SEQUENCE [LARGE SCALE GENOMIC DNA]</scope>
    <source>
        <strain evidence="9 10">NRRL 2936</strain>
    </source>
</reference>
<dbReference type="InterPro" id="IPR021190">
    <property type="entry name" value="Pept_M10A"/>
</dbReference>
<sequence length="610" mass="64685">MTAQRFALEVKELRRGDEHEEVGKLQKYLTKYGYLTTTVTPGKLDDATSDALRMFQGIGGISATGELDPSTVDALEQPRCGVPDLPTVNAARRGQSADFVLRGCNYPKLTFTYRFTNGTDDIAGTDERAAVRRAFATWASVLRGVSFRQVSTANSDFVIGWHTGDHRDGSAFDGIGNTLAHAFYPPPCGGANAGSLHYDDAETWSLTGTAQTFDAETVTLHEIGHLLGLDHSAVTGAVMFRSYGGVRRSLTQDDIDGIRRLYPALERRGDSAEQAGFVGEISAARHNDNHALTAVRTQAGTLKLIGWRLNADGSVSRTGDSAEQAGAATSIALARSTTGDRFVTACRTGAGDLKLISWSVSNDGTSIQRRGESGNQAGAATLIRVVPASPLLWTTACRNGSGNLSVIVWSLRPDGSFARLADSGNQAGEVRDVDMAVVDTRLVLTAVRDGSDNLKLILWRVTDQSVQRLGDSGNQAGNSRLVKVFMDPSGVAVTAVKTASDTLKLITWRVQPSGMIQRLGDSGELAGNTNGHDVGAAPDGRLATSVITEAGTLKVILWQVAGDGVVTRWGDSDDLAGAATLPALVKPQGQNVLTAVRTASSTLRLITWGT</sequence>
<dbReference type="AlphaFoldDB" id="A0A1B1MG04"/>
<dbReference type="GO" id="GO:0031012">
    <property type="term" value="C:extracellular matrix"/>
    <property type="evidence" value="ECO:0007669"/>
    <property type="project" value="InterPro"/>
</dbReference>
<dbReference type="SUPFAM" id="SSF47090">
    <property type="entry name" value="PGBD-like"/>
    <property type="match status" value="1"/>
</dbReference>
<dbReference type="Gene3D" id="3.40.390.10">
    <property type="entry name" value="Collagenase (Catalytic Domain)"/>
    <property type="match status" value="1"/>
</dbReference>
<evidence type="ECO:0000256" key="4">
    <source>
        <dbReference type="ARBA" id="ARBA00022729"/>
    </source>
</evidence>
<dbReference type="InterPro" id="IPR021158">
    <property type="entry name" value="Pept_M10A_Zn_BS"/>
</dbReference>
<dbReference type="PRINTS" id="PR00138">
    <property type="entry name" value="MATRIXIN"/>
</dbReference>
<dbReference type="InterPro" id="IPR024079">
    <property type="entry name" value="MetalloPept_cat_dom_sf"/>
</dbReference>
<evidence type="ECO:0000256" key="1">
    <source>
        <dbReference type="ARBA" id="ARBA00001947"/>
    </source>
</evidence>
<comment type="cofactor">
    <cofactor evidence="1">
        <name>Zn(2+)</name>
        <dbReference type="ChEBI" id="CHEBI:29105"/>
    </cofactor>
</comment>
<dbReference type="InterPro" id="IPR033739">
    <property type="entry name" value="M10A_MMP"/>
</dbReference>
<keyword evidence="4" id="KW-0732">Signal</keyword>
<dbReference type="GO" id="GO:0030574">
    <property type="term" value="P:collagen catabolic process"/>
    <property type="evidence" value="ECO:0007669"/>
    <property type="project" value="TreeGrafter"/>
</dbReference>
<dbReference type="RefSeq" id="WP_067438548.1">
    <property type="nucleotide sequence ID" value="NZ_CP016438.1"/>
</dbReference>
<dbReference type="EMBL" id="CP016438">
    <property type="protein sequence ID" value="ANS67560.1"/>
    <property type="molecule type" value="Genomic_DNA"/>
</dbReference>
<evidence type="ECO:0000256" key="5">
    <source>
        <dbReference type="ARBA" id="ARBA00022801"/>
    </source>
</evidence>
<keyword evidence="2" id="KW-0645">Protease</keyword>
<dbReference type="PANTHER" id="PTHR10201:SF323">
    <property type="entry name" value="MATRIX METALLOPROTEINASE-21"/>
    <property type="match status" value="1"/>
</dbReference>
<dbReference type="Pfam" id="PF01471">
    <property type="entry name" value="PG_binding_1"/>
    <property type="match status" value="1"/>
</dbReference>
<evidence type="ECO:0000256" key="8">
    <source>
        <dbReference type="ARBA" id="ARBA00023145"/>
    </source>
</evidence>
<dbReference type="InterPro" id="IPR001818">
    <property type="entry name" value="Pept_M10_metallopeptidase"/>
</dbReference>
<dbReference type="GO" id="GO:0006508">
    <property type="term" value="P:proteolysis"/>
    <property type="evidence" value="ECO:0007669"/>
    <property type="project" value="UniProtKB-KW"/>
</dbReference>
<evidence type="ECO:0000256" key="3">
    <source>
        <dbReference type="ARBA" id="ARBA00022723"/>
    </source>
</evidence>
<keyword evidence="5" id="KW-0378">Hydrolase</keyword>
<evidence type="ECO:0000256" key="6">
    <source>
        <dbReference type="ARBA" id="ARBA00022833"/>
    </source>
</evidence>
<dbReference type="InterPro" id="IPR002477">
    <property type="entry name" value="Peptidoglycan-bd-like"/>
</dbReference>
<name>A0A1B1MG04_STRLN</name>
<accession>A0A1B1MG04</accession>
<dbReference type="STRING" id="1915.SLINC_5336"/>
<keyword evidence="10" id="KW-1185">Reference proteome</keyword>
<organism evidence="9 10">
    <name type="scientific">Streptomyces lincolnensis</name>
    <dbReference type="NCBI Taxonomy" id="1915"/>
    <lineage>
        <taxon>Bacteria</taxon>
        <taxon>Bacillati</taxon>
        <taxon>Actinomycetota</taxon>
        <taxon>Actinomycetes</taxon>
        <taxon>Kitasatosporales</taxon>
        <taxon>Streptomycetaceae</taxon>
        <taxon>Streptomyces</taxon>
    </lineage>
</organism>
<dbReference type="SMART" id="SM00235">
    <property type="entry name" value="ZnMc"/>
    <property type="match status" value="1"/>
</dbReference>
<keyword evidence="8" id="KW-0865">Zymogen</keyword>
<dbReference type="CDD" id="cd04278">
    <property type="entry name" value="ZnMc_MMP"/>
    <property type="match status" value="1"/>
</dbReference>
<dbReference type="PANTHER" id="PTHR10201">
    <property type="entry name" value="MATRIX METALLOPROTEINASE"/>
    <property type="match status" value="1"/>
</dbReference>
<evidence type="ECO:0000256" key="2">
    <source>
        <dbReference type="ARBA" id="ARBA00022670"/>
    </source>
</evidence>
<evidence type="ECO:0000313" key="9">
    <source>
        <dbReference type="EMBL" id="ANS67560.1"/>
    </source>
</evidence>
<dbReference type="SUPFAM" id="SSF101908">
    <property type="entry name" value="Putative isomerase YbhE"/>
    <property type="match status" value="1"/>
</dbReference>
<protein>
    <submittedName>
        <fullName evidence="9">Uncharacterized protein</fullName>
    </submittedName>
</protein>
<keyword evidence="7" id="KW-0482">Metalloprotease</keyword>
<keyword evidence="6" id="KW-0862">Zinc</keyword>
<evidence type="ECO:0000256" key="7">
    <source>
        <dbReference type="ARBA" id="ARBA00023049"/>
    </source>
</evidence>
<dbReference type="Proteomes" id="UP000092598">
    <property type="component" value="Chromosome"/>
</dbReference>